<evidence type="ECO:0000259" key="12">
    <source>
        <dbReference type="PROSITE" id="PS00300"/>
    </source>
</evidence>
<evidence type="ECO:0000313" key="13">
    <source>
        <dbReference type="EMBL" id="MEE3850707.1"/>
    </source>
</evidence>
<dbReference type="EMBL" id="JAZDUF010000002">
    <property type="protein sequence ID" value="MEE3850707.1"/>
    <property type="molecule type" value="Genomic_DNA"/>
</dbReference>
<dbReference type="PANTHER" id="PTHR43134">
    <property type="entry name" value="SIGNAL RECOGNITION PARTICLE RECEPTOR SUBUNIT ALPHA"/>
    <property type="match status" value="1"/>
</dbReference>
<evidence type="ECO:0000256" key="5">
    <source>
        <dbReference type="ARBA" id="ARBA00023134"/>
    </source>
</evidence>
<keyword evidence="5 9" id="KW-0342">GTP-binding</keyword>
<dbReference type="SUPFAM" id="SSF52540">
    <property type="entry name" value="P-loop containing nucleoside triphosphate hydrolases"/>
    <property type="match status" value="1"/>
</dbReference>
<dbReference type="Gene3D" id="3.40.50.300">
    <property type="entry name" value="P-loop containing nucleotide triphosphate hydrolases"/>
    <property type="match status" value="1"/>
</dbReference>
<keyword evidence="3 9" id="KW-0547">Nucleotide-binding</keyword>
<dbReference type="EC" id="3.6.5.4" evidence="9"/>
<evidence type="ECO:0000256" key="7">
    <source>
        <dbReference type="ARBA" id="ARBA00023170"/>
    </source>
</evidence>
<dbReference type="SMART" id="SM00963">
    <property type="entry name" value="SRP54_N"/>
    <property type="match status" value="1"/>
</dbReference>
<keyword evidence="11" id="KW-0812">Transmembrane</keyword>
<keyword evidence="11" id="KW-1133">Transmembrane helix</keyword>
<dbReference type="SMART" id="SM00382">
    <property type="entry name" value="AAA"/>
    <property type="match status" value="1"/>
</dbReference>
<proteinExistence type="inferred from homology"/>
<dbReference type="Gene3D" id="1.20.120.140">
    <property type="entry name" value="Signal recognition particle SRP54, nucleotide-binding domain"/>
    <property type="match status" value="1"/>
</dbReference>
<evidence type="ECO:0000313" key="14">
    <source>
        <dbReference type="Proteomes" id="UP001347146"/>
    </source>
</evidence>
<evidence type="ECO:0000256" key="9">
    <source>
        <dbReference type="HAMAP-Rule" id="MF_00920"/>
    </source>
</evidence>
<dbReference type="PROSITE" id="PS00300">
    <property type="entry name" value="SRP54"/>
    <property type="match status" value="1"/>
</dbReference>
<dbReference type="InterPro" id="IPR027417">
    <property type="entry name" value="P-loop_NTPase"/>
</dbReference>
<dbReference type="NCBIfam" id="TIGR00064">
    <property type="entry name" value="ftsY"/>
    <property type="match status" value="1"/>
</dbReference>
<evidence type="ECO:0000256" key="11">
    <source>
        <dbReference type="SAM" id="Phobius"/>
    </source>
</evidence>
<comment type="catalytic activity">
    <reaction evidence="8 9">
        <text>GTP + H2O = GDP + phosphate + H(+)</text>
        <dbReference type="Rhea" id="RHEA:19669"/>
        <dbReference type="ChEBI" id="CHEBI:15377"/>
        <dbReference type="ChEBI" id="CHEBI:15378"/>
        <dbReference type="ChEBI" id="CHEBI:37565"/>
        <dbReference type="ChEBI" id="CHEBI:43474"/>
        <dbReference type="ChEBI" id="CHEBI:58189"/>
        <dbReference type="EC" id="3.6.5.4"/>
    </reaction>
</comment>
<comment type="subcellular location">
    <subcellularLocation>
        <location evidence="9">Cell membrane</location>
        <topology evidence="9">Peripheral membrane protein</topology>
        <orientation evidence="9">Cytoplasmic side</orientation>
    </subcellularLocation>
    <subcellularLocation>
        <location evidence="9">Cytoplasm</location>
    </subcellularLocation>
</comment>
<comment type="function">
    <text evidence="9">Involved in targeting and insertion of nascent membrane proteins into the cytoplasmic membrane. Acts as a receptor for the complex formed by the signal recognition particle (SRP) and the ribosome-nascent chain (RNC).</text>
</comment>
<dbReference type="InterPro" id="IPR036225">
    <property type="entry name" value="SRP/SRP_N"/>
</dbReference>
<feature type="compositionally biased region" description="Low complexity" evidence="10">
    <location>
        <begin position="190"/>
        <end position="223"/>
    </location>
</feature>
<dbReference type="InterPro" id="IPR004390">
    <property type="entry name" value="SR_rcpt_FtsY"/>
</dbReference>
<feature type="region of interest" description="Disordered" evidence="10">
    <location>
        <begin position="35"/>
        <end position="223"/>
    </location>
</feature>
<gene>
    <name evidence="9 13" type="primary">ftsY</name>
    <name evidence="13" type="ORF">VZC37_10195</name>
</gene>
<evidence type="ECO:0000256" key="4">
    <source>
        <dbReference type="ARBA" id="ARBA00022801"/>
    </source>
</evidence>
<feature type="compositionally biased region" description="Low complexity" evidence="10">
    <location>
        <begin position="85"/>
        <end position="104"/>
    </location>
</feature>
<dbReference type="PANTHER" id="PTHR43134:SF1">
    <property type="entry name" value="SIGNAL RECOGNITION PARTICLE RECEPTOR SUBUNIT ALPHA"/>
    <property type="match status" value="1"/>
</dbReference>
<keyword evidence="1 9" id="KW-1003">Cell membrane</keyword>
<comment type="caution">
    <text evidence="13">The sequence shown here is derived from an EMBL/GenBank/DDBJ whole genome shotgun (WGS) entry which is preliminary data.</text>
</comment>
<comment type="similarity">
    <text evidence="9">Belongs to the GTP-binding SRP family. FtsY subfamily.</text>
</comment>
<dbReference type="SUPFAM" id="SSF47364">
    <property type="entry name" value="Domain of the SRP/SRP receptor G-proteins"/>
    <property type="match status" value="1"/>
</dbReference>
<keyword evidence="6 9" id="KW-0472">Membrane</keyword>
<evidence type="ECO:0000256" key="3">
    <source>
        <dbReference type="ARBA" id="ARBA00022741"/>
    </source>
</evidence>
<feature type="binding site" evidence="9">
    <location>
        <begin position="333"/>
        <end position="340"/>
    </location>
    <ligand>
        <name>GTP</name>
        <dbReference type="ChEBI" id="CHEBI:37565"/>
    </ligand>
</feature>
<feature type="binding site" evidence="9">
    <location>
        <begin position="415"/>
        <end position="419"/>
    </location>
    <ligand>
        <name>GTP</name>
        <dbReference type="ChEBI" id="CHEBI:37565"/>
    </ligand>
</feature>
<feature type="domain" description="SRP54-type proteins GTP-binding" evidence="12">
    <location>
        <begin position="498"/>
        <end position="511"/>
    </location>
</feature>
<dbReference type="Proteomes" id="UP001347146">
    <property type="component" value="Unassembled WGS sequence"/>
</dbReference>
<dbReference type="SMART" id="SM00962">
    <property type="entry name" value="SRP54"/>
    <property type="match status" value="1"/>
</dbReference>
<feature type="transmembrane region" description="Helical" evidence="11">
    <location>
        <begin position="6"/>
        <end position="26"/>
    </location>
</feature>
<dbReference type="InterPro" id="IPR013822">
    <property type="entry name" value="Signal_recog_particl_SRP54_hlx"/>
</dbReference>
<feature type="compositionally biased region" description="Acidic residues" evidence="10">
    <location>
        <begin position="136"/>
        <end position="151"/>
    </location>
</feature>
<evidence type="ECO:0000256" key="10">
    <source>
        <dbReference type="SAM" id="MobiDB-lite"/>
    </source>
</evidence>
<dbReference type="RefSeq" id="WP_330432339.1">
    <property type="nucleotide sequence ID" value="NZ_JAZDUF010000002.1"/>
</dbReference>
<dbReference type="InterPro" id="IPR003593">
    <property type="entry name" value="AAA+_ATPase"/>
</dbReference>
<evidence type="ECO:0000256" key="6">
    <source>
        <dbReference type="ARBA" id="ARBA00023136"/>
    </source>
</evidence>
<organism evidence="13 14">
    <name type="scientific">Gordonia sesuvii</name>
    <dbReference type="NCBI Taxonomy" id="3116777"/>
    <lineage>
        <taxon>Bacteria</taxon>
        <taxon>Bacillati</taxon>
        <taxon>Actinomycetota</taxon>
        <taxon>Actinomycetes</taxon>
        <taxon>Mycobacteriales</taxon>
        <taxon>Gordoniaceae</taxon>
        <taxon>Gordonia</taxon>
    </lineage>
</organism>
<dbReference type="Pfam" id="PF00448">
    <property type="entry name" value="SRP54"/>
    <property type="match status" value="1"/>
</dbReference>
<dbReference type="InterPro" id="IPR042101">
    <property type="entry name" value="SRP54_N_sf"/>
</dbReference>
<reference evidence="13 14" key="1">
    <citation type="submission" date="2024-01" db="EMBL/GenBank/DDBJ databases">
        <title>Draft genome sequence of Gordonia sp. LSe1-13.</title>
        <authorList>
            <person name="Suphannarot A."/>
            <person name="Mingma R."/>
        </authorList>
    </citation>
    <scope>NUCLEOTIDE SEQUENCE [LARGE SCALE GENOMIC DNA]</scope>
    <source>
        <strain evidence="13 14">LSe1-13</strain>
    </source>
</reference>
<comment type="subunit">
    <text evidence="9">Part of the signal recognition particle protein translocation system, which is composed of SRP and FtsY.</text>
</comment>
<protein>
    <recommendedName>
        <fullName evidence="9">Signal recognition particle receptor FtsY</fullName>
        <shortName evidence="9">SRP receptor</shortName>
        <ecNumber evidence="9">3.6.5.4</ecNumber>
    </recommendedName>
</protein>
<evidence type="ECO:0000256" key="8">
    <source>
        <dbReference type="ARBA" id="ARBA00048027"/>
    </source>
</evidence>
<feature type="compositionally biased region" description="Low complexity" evidence="10">
    <location>
        <begin position="152"/>
        <end position="180"/>
    </location>
</feature>
<keyword evidence="7 9" id="KW-0675">Receptor</keyword>
<evidence type="ECO:0000256" key="1">
    <source>
        <dbReference type="ARBA" id="ARBA00022475"/>
    </source>
</evidence>
<evidence type="ECO:0000256" key="2">
    <source>
        <dbReference type="ARBA" id="ARBA00022490"/>
    </source>
</evidence>
<dbReference type="HAMAP" id="MF_00920">
    <property type="entry name" value="FtsY"/>
    <property type="match status" value="1"/>
</dbReference>
<name>A0ABU7MC83_9ACTN</name>
<dbReference type="Pfam" id="PF02881">
    <property type="entry name" value="SRP54_N"/>
    <property type="match status" value="1"/>
</dbReference>
<keyword evidence="2 9" id="KW-0963">Cytoplasm</keyword>
<dbReference type="InterPro" id="IPR000897">
    <property type="entry name" value="SRP54_GTPase_dom"/>
</dbReference>
<feature type="binding site" evidence="9">
    <location>
        <begin position="477"/>
        <end position="480"/>
    </location>
    <ligand>
        <name>GTP</name>
        <dbReference type="ChEBI" id="CHEBI:37565"/>
    </ligand>
</feature>
<accession>A0ABU7MC83</accession>
<keyword evidence="4 9" id="KW-0378">Hydrolase</keyword>
<keyword evidence="14" id="KW-1185">Reference proteome</keyword>
<sequence>MDTQIIIAIVIAVLVLIALVAGGVALTRRRRISLSDDSGAQRPVDGTTPQVDKSGGYKAGSGFSFSQGGGSGVGLAEPPEPTTPEPRTTEPQATEPPTTVPPTGERTEVDGQPGVGDDASVPRDSVRRGIQNVDLPADDVLTDDTVSEVESPDATATPDTTVEVPETPAELFEAPAPDTDTLPDTEPPADADATTTAPVEPETAPTVEEAAAPAPIDEIAPTAGRLGRLRGRLSRSQGAIGKSMLGLLGAGDLDEESWEEIEDTLLMADLGTASTMAVVERLRTELATGSVRTADQARAVLRRVLVQQLRPDLDRSVRALPHAEGPAVVLVVGVNGTGKTTTTGKLARVLVADGRRVLLGAADTFRAAAADQLQTWGERVGADIVRGKEQADPASVAFDAVAKGIDTGVDVVMIDTAGRLHTKTGLMDELGKVKRVVEKKAPVDEVLLVLDATVGQNGLTQARVFAEVVDISGVVLTKLDGTAKGGIVFHVQEELGVPVKLVGLGEGADDLAPFEPEAFVDALL</sequence>